<feature type="region of interest" description="Disordered" evidence="1">
    <location>
        <begin position="30"/>
        <end position="68"/>
    </location>
</feature>
<evidence type="ECO:0000256" key="1">
    <source>
        <dbReference type="SAM" id="MobiDB-lite"/>
    </source>
</evidence>
<keyword evidence="4" id="KW-1185">Reference proteome</keyword>
<name>A0A7K0DVL6_9NOCA</name>
<keyword evidence="2" id="KW-0732">Signal</keyword>
<evidence type="ECO:0000313" key="3">
    <source>
        <dbReference type="EMBL" id="MQY29809.1"/>
    </source>
</evidence>
<comment type="caution">
    <text evidence="3">The sequence shown here is derived from an EMBL/GenBank/DDBJ whole genome shotgun (WGS) entry which is preliminary data.</text>
</comment>
<sequence>MHGLTRSVLGAAFAVLLAAGPAAAESFGPAAPPNPWLGPAGTATMHGDAEASDTTPLPGPGTGPVDASFHPIGGACPTILVGSDGLPVALCTLLTTRIPTAFLLDPAGGAPLASLPTRTGGGTVLGGVYAFLDNRDRLVTVDGAGNLEWIGHDRGPDGAWRLYIDHTAPTASIVPAGDAVSSATPDRTGAIWLATEHGTVAVLRADGGIAAVSLGGDPAARQIGDGELVENSIAAAAGGVAVATDHALYLLNTDAAGTPSIRWRQAYDRGPARKPGQLSAGTGATPTFFGPRTGSEYVAITDNAVPQEHLLVYSTATGEPICSVAVLPPGPSGTENSPIGIGDTVIVAGTYGYPYPAGAVGPSDPASAPFTGGMTRVDVDDSGAGCTVRWNNTVPSAAVPRLSTADGRIYTFTRHTSGAAATPLDGYDYAVIDAATGALETEQPVGVGLPVDTLEMVGSIAPGGVQYQGTVTGYFSVRPRG</sequence>
<reference evidence="3 4" key="1">
    <citation type="submission" date="2019-10" db="EMBL/GenBank/DDBJ databases">
        <title>Nocardia macrotermitis sp. nov. and Nocardia aurantia sp. nov., isolated from the gut of fungus growing-termite Macrotermes natalensis.</title>
        <authorList>
            <person name="Benndorf R."/>
            <person name="Schwitalla J."/>
            <person name="Martin K."/>
            <person name="De Beer W."/>
            <person name="Kaster A.-K."/>
            <person name="Vollmers J."/>
            <person name="Poulsen M."/>
            <person name="Beemelmanns C."/>
        </authorList>
    </citation>
    <scope>NUCLEOTIDE SEQUENCE [LARGE SCALE GENOMIC DNA]</scope>
    <source>
        <strain evidence="3 4">RB56</strain>
    </source>
</reference>
<gene>
    <name evidence="3" type="ORF">NRB56_54020</name>
</gene>
<evidence type="ECO:0000313" key="4">
    <source>
        <dbReference type="Proteomes" id="UP000431401"/>
    </source>
</evidence>
<dbReference type="AlphaFoldDB" id="A0A7K0DVL6"/>
<organism evidence="3 4">
    <name type="scientific">Nocardia aurantia</name>
    <dbReference type="NCBI Taxonomy" id="2585199"/>
    <lineage>
        <taxon>Bacteria</taxon>
        <taxon>Bacillati</taxon>
        <taxon>Actinomycetota</taxon>
        <taxon>Actinomycetes</taxon>
        <taxon>Mycobacteriales</taxon>
        <taxon>Nocardiaceae</taxon>
        <taxon>Nocardia</taxon>
    </lineage>
</organism>
<protein>
    <submittedName>
        <fullName evidence="3">Uncharacterized protein</fullName>
    </submittedName>
</protein>
<proteinExistence type="predicted"/>
<evidence type="ECO:0000256" key="2">
    <source>
        <dbReference type="SAM" id="SignalP"/>
    </source>
</evidence>
<feature type="signal peptide" evidence="2">
    <location>
        <begin position="1"/>
        <end position="24"/>
    </location>
</feature>
<feature type="chain" id="PRO_5029456721" evidence="2">
    <location>
        <begin position="25"/>
        <end position="481"/>
    </location>
</feature>
<dbReference type="Proteomes" id="UP000431401">
    <property type="component" value="Unassembled WGS sequence"/>
</dbReference>
<accession>A0A7K0DVL6</accession>
<dbReference type="EMBL" id="WEGI01000012">
    <property type="protein sequence ID" value="MQY29809.1"/>
    <property type="molecule type" value="Genomic_DNA"/>
</dbReference>